<organism evidence="5 6">
    <name type="scientific">Reichenbachiella agarivorans</name>
    <dbReference type="NCBI Taxonomy" id="2979464"/>
    <lineage>
        <taxon>Bacteria</taxon>
        <taxon>Pseudomonadati</taxon>
        <taxon>Bacteroidota</taxon>
        <taxon>Cytophagia</taxon>
        <taxon>Cytophagales</taxon>
        <taxon>Reichenbachiellaceae</taxon>
        <taxon>Reichenbachiella</taxon>
    </lineage>
</organism>
<dbReference type="GO" id="GO:0004359">
    <property type="term" value="F:glutaminase activity"/>
    <property type="evidence" value="ECO:0007669"/>
    <property type="project" value="UniProtKB-EC"/>
</dbReference>
<gene>
    <name evidence="5" type="ORF">N6H18_07855</name>
</gene>
<evidence type="ECO:0000256" key="1">
    <source>
        <dbReference type="ARBA" id="ARBA00011076"/>
    </source>
</evidence>
<evidence type="ECO:0000256" key="3">
    <source>
        <dbReference type="ARBA" id="ARBA00022801"/>
    </source>
</evidence>
<protein>
    <recommendedName>
        <fullName evidence="2">glutaminase</fullName>
        <ecNumber evidence="2">3.5.1.2</ecNumber>
    </recommendedName>
</protein>
<evidence type="ECO:0000256" key="4">
    <source>
        <dbReference type="ARBA" id="ARBA00049534"/>
    </source>
</evidence>
<proteinExistence type="inferred from homology"/>
<sequence length="213" mass="22869">MGAHAQYKDLQEGTNADYIPAPAAVPSEFFSISLCTVDDKVYDVGDANYPFSIQSMSKVFTLAIAIQKLGSQAIVDSIGVNATGHAFNSVVAIEDIHDRPSNSCVNAGVIATTILLPGTSYDEKWNQIINSFSQFAARPLSITTEVYESEAASNQHNQAISLLLASYGRIYNDPMETVDLYTKQCSINVNSHDLAIMSGTLANGGINPSPKKN</sequence>
<dbReference type="InterPro" id="IPR015868">
    <property type="entry name" value="Glutaminase"/>
</dbReference>
<keyword evidence="3 5" id="KW-0378">Hydrolase</keyword>
<accession>A0ABY6CTN4</accession>
<comment type="similarity">
    <text evidence="1">Belongs to the glutaminase family.</text>
</comment>
<dbReference type="Proteomes" id="UP001065174">
    <property type="component" value="Chromosome"/>
</dbReference>
<name>A0ABY6CTN4_9BACT</name>
<dbReference type="PANTHER" id="PTHR12544:SF48">
    <property type="entry name" value="GLUTAMINASE 1"/>
    <property type="match status" value="1"/>
</dbReference>
<dbReference type="SUPFAM" id="SSF56601">
    <property type="entry name" value="beta-lactamase/transpeptidase-like"/>
    <property type="match status" value="1"/>
</dbReference>
<evidence type="ECO:0000256" key="2">
    <source>
        <dbReference type="ARBA" id="ARBA00012918"/>
    </source>
</evidence>
<dbReference type="Gene3D" id="3.40.710.10">
    <property type="entry name" value="DD-peptidase/beta-lactamase superfamily"/>
    <property type="match status" value="1"/>
</dbReference>
<dbReference type="EC" id="3.5.1.2" evidence="2"/>
<comment type="catalytic activity">
    <reaction evidence="4">
        <text>L-glutamine + H2O = L-glutamate + NH4(+)</text>
        <dbReference type="Rhea" id="RHEA:15889"/>
        <dbReference type="ChEBI" id="CHEBI:15377"/>
        <dbReference type="ChEBI" id="CHEBI:28938"/>
        <dbReference type="ChEBI" id="CHEBI:29985"/>
        <dbReference type="ChEBI" id="CHEBI:58359"/>
        <dbReference type="EC" id="3.5.1.2"/>
    </reaction>
</comment>
<dbReference type="EMBL" id="CP106679">
    <property type="protein sequence ID" value="UXP33858.1"/>
    <property type="molecule type" value="Genomic_DNA"/>
</dbReference>
<keyword evidence="6" id="KW-1185">Reference proteome</keyword>
<reference evidence="5" key="1">
    <citation type="submission" date="2022-09" db="EMBL/GenBank/DDBJ databases">
        <title>Comparative genomics and taxonomic characterization of three novel marine species of genus Reichenbachiella exhibiting antioxidant and polysaccharide degradation activities.</title>
        <authorList>
            <person name="Muhammad N."/>
            <person name="Lee Y.-J."/>
            <person name="Ko J."/>
            <person name="Kim S.-G."/>
        </authorList>
    </citation>
    <scope>NUCLEOTIDE SEQUENCE</scope>
    <source>
        <strain evidence="5">BKB1-1</strain>
    </source>
</reference>
<evidence type="ECO:0000313" key="5">
    <source>
        <dbReference type="EMBL" id="UXP33858.1"/>
    </source>
</evidence>
<dbReference type="PANTHER" id="PTHR12544">
    <property type="entry name" value="GLUTAMINASE"/>
    <property type="match status" value="1"/>
</dbReference>
<dbReference type="Pfam" id="PF04960">
    <property type="entry name" value="Glutaminase"/>
    <property type="match status" value="1"/>
</dbReference>
<evidence type="ECO:0000313" key="6">
    <source>
        <dbReference type="Proteomes" id="UP001065174"/>
    </source>
</evidence>
<dbReference type="InterPro" id="IPR012338">
    <property type="entry name" value="Beta-lactam/transpept-like"/>
</dbReference>